<evidence type="ECO:0000313" key="6">
    <source>
        <dbReference type="Proteomes" id="UP001172082"/>
    </source>
</evidence>
<organism evidence="5 6">
    <name type="scientific">Splendidivirga corallicola</name>
    <dbReference type="NCBI Taxonomy" id="3051826"/>
    <lineage>
        <taxon>Bacteria</taxon>
        <taxon>Pseudomonadati</taxon>
        <taxon>Bacteroidota</taxon>
        <taxon>Cytophagia</taxon>
        <taxon>Cytophagales</taxon>
        <taxon>Splendidivirgaceae</taxon>
        <taxon>Splendidivirga</taxon>
    </lineage>
</organism>
<dbReference type="Pfam" id="PF01663">
    <property type="entry name" value="Phosphodiest"/>
    <property type="match status" value="1"/>
</dbReference>
<keyword evidence="6" id="KW-1185">Reference proteome</keyword>
<comment type="similarity">
    <text evidence="1">Belongs to the sulfatase family.</text>
</comment>
<dbReference type="Pfam" id="PF00754">
    <property type="entry name" value="F5_F8_type_C"/>
    <property type="match status" value="1"/>
</dbReference>
<dbReference type="InterPro" id="IPR032506">
    <property type="entry name" value="SGSH_C"/>
</dbReference>
<dbReference type="Gene3D" id="3.40.720.10">
    <property type="entry name" value="Alkaline Phosphatase, subunit A"/>
    <property type="match status" value="1"/>
</dbReference>
<dbReference type="PANTHER" id="PTHR43108:SF6">
    <property type="entry name" value="N-SULPHOGLUCOSAMINE SULPHOHYDROLASE"/>
    <property type="match status" value="1"/>
</dbReference>
<sequence length="690" mass="79827">MKNKFKHPLICITFSALCLLPACQKASKEAKQERPNIIFIMSDDHASQAISAYGSTINKTPNIDRLAVEGMLFERSYVTNSICAPSRATMLTGKFNHLNGQIDNATRFDGSQQTFPKLLQSAGYRTALVGKWHLKSDPTGFDYWNVLPGQGDYYDPDFIEMGERKNIDGYVTDITTDIALNWLDTIQGDQPFCLLLHHKAPHRNWMPDTKHLSMFQNEELPYPETLFDDYRTREKTAAAQEMSIANHMYDVYDLKLNGSEEESPAWMKGYMEAQFKKMSEEELNAWNNAYGPENEAFEKANLTGRELIKWKYQRYIKDYLRCIASVDDNIGRVLDYLKQTGLDKNTIVVYTSDQGFYLGEHGWYDKRWMYEESLSMPLIIKYPGVTEAGSVNKDLVQNIDFAPTFLDLAGVEVPEDIQGRSLKPVLNQQTPDDWRDGVYYHYYEYPGIHAVKRHYGIRTDKYKLIHFYHDSNVWELYDLEKDLQELNNLYDSPAYSEIQQTLHQKLRQLQTEYKDDNYEEWMFPPVDTTEHLAIHKKVIFTKQPAPQYSKNWERALTDGLSTKYTRYWGNSLKEWLGFNKDPMEITVDLGKISELHNVGLHCLQNFDSWIYLPEQISISGSSDGKQFDHLTTIRPENNYNTNGDKLLLAGVNNAQARYIKITVENLSSIPQNHPGAGNRGWVFVDEIIIN</sequence>
<reference evidence="5" key="1">
    <citation type="submission" date="2023-06" db="EMBL/GenBank/DDBJ databases">
        <title>Genomic of Parafulvivirga corallium.</title>
        <authorList>
            <person name="Wang G."/>
        </authorList>
    </citation>
    <scope>NUCLEOTIDE SEQUENCE</scope>
    <source>
        <strain evidence="5">BMA10</strain>
    </source>
</reference>
<dbReference type="EMBL" id="JAUJEA010000006">
    <property type="protein sequence ID" value="MDN5203021.1"/>
    <property type="molecule type" value="Genomic_DNA"/>
</dbReference>
<proteinExistence type="inferred from homology"/>
<evidence type="ECO:0000259" key="3">
    <source>
        <dbReference type="Pfam" id="PF00754"/>
    </source>
</evidence>
<evidence type="ECO:0000256" key="1">
    <source>
        <dbReference type="ARBA" id="ARBA00008779"/>
    </source>
</evidence>
<feature type="domain" description="F5/8 type C" evidence="3">
    <location>
        <begin position="565"/>
        <end position="665"/>
    </location>
</feature>
<dbReference type="Gene3D" id="2.60.120.260">
    <property type="entry name" value="Galactose-binding domain-like"/>
    <property type="match status" value="1"/>
</dbReference>
<gene>
    <name evidence="5" type="ORF">QQ008_16655</name>
</gene>
<dbReference type="PROSITE" id="PS00149">
    <property type="entry name" value="SULFATASE_2"/>
    <property type="match status" value="1"/>
</dbReference>
<evidence type="ECO:0000256" key="2">
    <source>
        <dbReference type="ARBA" id="ARBA00022801"/>
    </source>
</evidence>
<dbReference type="SUPFAM" id="SSF53649">
    <property type="entry name" value="Alkaline phosphatase-like"/>
    <property type="match status" value="1"/>
</dbReference>
<dbReference type="InterPro" id="IPR002591">
    <property type="entry name" value="Phosphodiest/P_Trfase"/>
</dbReference>
<keyword evidence="2" id="KW-0378">Hydrolase</keyword>
<dbReference type="InterPro" id="IPR017850">
    <property type="entry name" value="Alkaline_phosphatase_core_sf"/>
</dbReference>
<comment type="caution">
    <text evidence="5">The sequence shown here is derived from an EMBL/GenBank/DDBJ whole genome shotgun (WGS) entry which is preliminary data.</text>
</comment>
<dbReference type="RefSeq" id="WP_346753044.1">
    <property type="nucleotide sequence ID" value="NZ_JAUJEA010000006.1"/>
</dbReference>
<dbReference type="Pfam" id="PF16347">
    <property type="entry name" value="SGSH_C"/>
    <property type="match status" value="1"/>
</dbReference>
<name>A0ABT8KQM4_9BACT</name>
<dbReference type="Proteomes" id="UP001172082">
    <property type="component" value="Unassembled WGS sequence"/>
</dbReference>
<dbReference type="PROSITE" id="PS00523">
    <property type="entry name" value="SULFATASE_1"/>
    <property type="match status" value="1"/>
</dbReference>
<dbReference type="InterPro" id="IPR000421">
    <property type="entry name" value="FA58C"/>
</dbReference>
<dbReference type="InterPro" id="IPR024607">
    <property type="entry name" value="Sulfatase_CS"/>
</dbReference>
<dbReference type="PANTHER" id="PTHR43108">
    <property type="entry name" value="N-ACETYLGLUCOSAMINE-6-SULFATASE FAMILY MEMBER"/>
    <property type="match status" value="1"/>
</dbReference>
<protein>
    <submittedName>
        <fullName evidence="5">Sulfatase-like hydrolase/transferase</fullName>
    </submittedName>
</protein>
<feature type="domain" description="N-sulphoglucosamine sulphohydrolase C-terminal" evidence="4">
    <location>
        <begin position="359"/>
        <end position="511"/>
    </location>
</feature>
<evidence type="ECO:0000259" key="4">
    <source>
        <dbReference type="Pfam" id="PF16347"/>
    </source>
</evidence>
<dbReference type="InterPro" id="IPR008979">
    <property type="entry name" value="Galactose-bd-like_sf"/>
</dbReference>
<evidence type="ECO:0000313" key="5">
    <source>
        <dbReference type="EMBL" id="MDN5203021.1"/>
    </source>
</evidence>
<dbReference type="SUPFAM" id="SSF49785">
    <property type="entry name" value="Galactose-binding domain-like"/>
    <property type="match status" value="1"/>
</dbReference>
<dbReference type="CDD" id="cd16031">
    <property type="entry name" value="G6S_like"/>
    <property type="match status" value="1"/>
</dbReference>
<accession>A0ABT8KQM4</accession>